<dbReference type="Proteomes" id="UP001178508">
    <property type="component" value="Chromosome 4"/>
</dbReference>
<keyword evidence="1" id="KW-0597">Phosphoprotein</keyword>
<dbReference type="GO" id="GO:0006915">
    <property type="term" value="P:apoptotic process"/>
    <property type="evidence" value="ECO:0007669"/>
    <property type="project" value="UniProtKB-KW"/>
</dbReference>
<proteinExistence type="predicted"/>
<gene>
    <name evidence="4" type="ORF">XNOV1_A043245</name>
</gene>
<protein>
    <submittedName>
        <fullName evidence="4">Apoptosis facilitator Bcl-2-like protein 14</fullName>
    </submittedName>
</protein>
<dbReference type="PANTHER" id="PTHR14965">
    <property type="entry name" value="SI:CH73-248E21.1"/>
    <property type="match status" value="1"/>
</dbReference>
<feature type="region of interest" description="Disordered" evidence="3">
    <location>
        <begin position="1"/>
        <end position="33"/>
    </location>
</feature>
<keyword evidence="2" id="KW-0053">Apoptosis</keyword>
<dbReference type="PANTHER" id="PTHR14965:SF1">
    <property type="entry name" value="APOPTOSIS FACILITATOR BCL-2-LIKE PROTEIN 14"/>
    <property type="match status" value="1"/>
</dbReference>
<evidence type="ECO:0000313" key="4">
    <source>
        <dbReference type="EMBL" id="CAJ1054558.1"/>
    </source>
</evidence>
<evidence type="ECO:0000256" key="2">
    <source>
        <dbReference type="ARBA" id="ARBA00022703"/>
    </source>
</evidence>
<accession>A0AAV1F0K0</accession>
<dbReference type="GO" id="GO:2001236">
    <property type="term" value="P:regulation of extrinsic apoptotic signaling pathway"/>
    <property type="evidence" value="ECO:0007669"/>
    <property type="project" value="TreeGrafter"/>
</dbReference>
<sequence>MANGHVEIHDPLTNSRDRSSSKDCDPKSTSDMEDTTEFRLLMAYAQRRRRKDKVLIPKGLVLVGQCGLADNGLPQEPPKAENEVKKGKKRGRRGWKKLPKLLSCISHAKPELSPAPQGRAADFTCRSGDIKEDEVKEKENLDRAVSRLTEIISDVPFTPPEVETDSSDDVEKVIGLLLREAGDRLNEQEEELKTAVSRIFWNYDFFERLLSTLLNRMGLLPSNPDSPGPQSSPKTQIAVTCEVTSRLSAADTLPMRRLLGHGARYLQEHYSTWVQQQGGYEEAFYSDNEDDEE</sequence>
<dbReference type="InterPro" id="IPR036834">
    <property type="entry name" value="Bcl-2-like_sf"/>
</dbReference>
<keyword evidence="5" id="KW-1185">Reference proteome</keyword>
<feature type="compositionally biased region" description="Basic and acidic residues" evidence="3">
    <location>
        <begin position="1"/>
        <end position="30"/>
    </location>
</feature>
<name>A0AAV1F0K0_XYRNO</name>
<reference evidence="4" key="1">
    <citation type="submission" date="2023-08" db="EMBL/GenBank/DDBJ databases">
        <authorList>
            <person name="Alioto T."/>
            <person name="Alioto T."/>
            <person name="Gomez Garrido J."/>
        </authorList>
    </citation>
    <scope>NUCLEOTIDE SEQUENCE</scope>
</reference>
<dbReference type="AlphaFoldDB" id="A0AAV1F0K0"/>
<evidence type="ECO:0000256" key="1">
    <source>
        <dbReference type="ARBA" id="ARBA00022553"/>
    </source>
</evidence>
<feature type="region of interest" description="Disordered" evidence="3">
    <location>
        <begin position="69"/>
        <end position="92"/>
    </location>
</feature>
<organism evidence="4 5">
    <name type="scientific">Xyrichtys novacula</name>
    <name type="common">Pearly razorfish</name>
    <name type="synonym">Hemipteronotus novacula</name>
    <dbReference type="NCBI Taxonomy" id="13765"/>
    <lineage>
        <taxon>Eukaryota</taxon>
        <taxon>Metazoa</taxon>
        <taxon>Chordata</taxon>
        <taxon>Craniata</taxon>
        <taxon>Vertebrata</taxon>
        <taxon>Euteleostomi</taxon>
        <taxon>Actinopterygii</taxon>
        <taxon>Neopterygii</taxon>
        <taxon>Teleostei</taxon>
        <taxon>Neoteleostei</taxon>
        <taxon>Acanthomorphata</taxon>
        <taxon>Eupercaria</taxon>
        <taxon>Labriformes</taxon>
        <taxon>Labridae</taxon>
        <taxon>Xyrichtys</taxon>
    </lineage>
</organism>
<dbReference type="SUPFAM" id="SSF56854">
    <property type="entry name" value="Bcl-2 inhibitors of programmed cell death"/>
    <property type="match status" value="1"/>
</dbReference>
<evidence type="ECO:0000313" key="5">
    <source>
        <dbReference type="Proteomes" id="UP001178508"/>
    </source>
</evidence>
<evidence type="ECO:0000256" key="3">
    <source>
        <dbReference type="SAM" id="MobiDB-lite"/>
    </source>
</evidence>
<dbReference type="EMBL" id="OY660867">
    <property type="protein sequence ID" value="CAJ1054558.1"/>
    <property type="molecule type" value="Genomic_DNA"/>
</dbReference>